<dbReference type="EMBL" id="LT629740">
    <property type="protein sequence ID" value="SDS67269.1"/>
    <property type="molecule type" value="Genomic_DNA"/>
</dbReference>
<evidence type="ECO:0000259" key="1">
    <source>
        <dbReference type="PROSITE" id="PS51819"/>
    </source>
</evidence>
<dbReference type="Gene3D" id="3.10.180.10">
    <property type="entry name" value="2,3-Dihydroxybiphenyl 1,2-Dioxygenase, domain 1"/>
    <property type="match status" value="1"/>
</dbReference>
<protein>
    <submittedName>
        <fullName evidence="2">Catechol 2,3-dioxygenase</fullName>
    </submittedName>
</protein>
<keyword evidence="2" id="KW-0560">Oxidoreductase</keyword>
<reference evidence="2 3" key="1">
    <citation type="submission" date="2016-10" db="EMBL/GenBank/DDBJ databases">
        <authorList>
            <person name="de Groot N.N."/>
        </authorList>
    </citation>
    <scope>NUCLEOTIDE SEQUENCE [LARGE SCALE GENOMIC DNA]</scope>
    <source>
        <strain evidence="2 3">MP1X4</strain>
    </source>
</reference>
<sequence>MKKLTLIGLLCAAFLLGYGFSRVTNPINSGPRVTGIGGIFFKAKDPAALKAWYSKNLGIRIGGFGSDFEWHQGMDSTKKGFTIWAPFKETTKYFQPSEKQFMINYRVEGLDQLLAKMKAAGILPVDSVQKASYGNFVHLMDPEGNKIELWEPNDVEFAKMSTITTK</sequence>
<dbReference type="OrthoDB" id="9799428at2"/>
<dbReference type="CDD" id="cd06587">
    <property type="entry name" value="VOC"/>
    <property type="match status" value="1"/>
</dbReference>
<gene>
    <name evidence="2" type="ORF">SAMN05216490_1587</name>
</gene>
<dbReference type="AlphaFoldDB" id="A0A1H1U5V6"/>
<dbReference type="InterPro" id="IPR029068">
    <property type="entry name" value="Glyas_Bleomycin-R_OHBP_Dase"/>
</dbReference>
<organism evidence="2 3">
    <name type="scientific">Mucilaginibacter mallensis</name>
    <dbReference type="NCBI Taxonomy" id="652787"/>
    <lineage>
        <taxon>Bacteria</taxon>
        <taxon>Pseudomonadati</taxon>
        <taxon>Bacteroidota</taxon>
        <taxon>Sphingobacteriia</taxon>
        <taxon>Sphingobacteriales</taxon>
        <taxon>Sphingobacteriaceae</taxon>
        <taxon>Mucilaginibacter</taxon>
    </lineage>
</organism>
<keyword evidence="2" id="KW-0223">Dioxygenase</keyword>
<dbReference type="InterPro" id="IPR037523">
    <property type="entry name" value="VOC_core"/>
</dbReference>
<dbReference type="InterPro" id="IPR041581">
    <property type="entry name" value="Glyoxalase_6"/>
</dbReference>
<keyword evidence="3" id="KW-1185">Reference proteome</keyword>
<evidence type="ECO:0000313" key="3">
    <source>
        <dbReference type="Proteomes" id="UP000199679"/>
    </source>
</evidence>
<proteinExistence type="predicted"/>
<dbReference type="Proteomes" id="UP000199679">
    <property type="component" value="Chromosome I"/>
</dbReference>
<dbReference type="SUPFAM" id="SSF54593">
    <property type="entry name" value="Glyoxalase/Bleomycin resistance protein/Dihydroxybiphenyl dioxygenase"/>
    <property type="match status" value="1"/>
</dbReference>
<accession>A0A1H1U5V6</accession>
<dbReference type="PROSITE" id="PS51819">
    <property type="entry name" value="VOC"/>
    <property type="match status" value="1"/>
</dbReference>
<dbReference type="STRING" id="652787.SAMN05216490_1587"/>
<dbReference type="RefSeq" id="WP_091370980.1">
    <property type="nucleotide sequence ID" value="NZ_LT629740.1"/>
</dbReference>
<evidence type="ECO:0000313" key="2">
    <source>
        <dbReference type="EMBL" id="SDS67269.1"/>
    </source>
</evidence>
<name>A0A1H1U5V6_MUCMA</name>
<dbReference type="GO" id="GO:0051213">
    <property type="term" value="F:dioxygenase activity"/>
    <property type="evidence" value="ECO:0007669"/>
    <property type="project" value="UniProtKB-KW"/>
</dbReference>
<feature type="domain" description="VOC" evidence="1">
    <location>
        <begin position="35"/>
        <end position="152"/>
    </location>
</feature>
<dbReference type="Pfam" id="PF18029">
    <property type="entry name" value="Glyoxalase_6"/>
    <property type="match status" value="1"/>
</dbReference>